<comment type="caution">
    <text evidence="2">The sequence shown here is derived from an EMBL/GenBank/DDBJ whole genome shotgun (WGS) entry which is preliminary data.</text>
</comment>
<evidence type="ECO:0000259" key="1">
    <source>
        <dbReference type="Pfam" id="PF13460"/>
    </source>
</evidence>
<dbReference type="GO" id="GO:0004029">
    <property type="term" value="F:aldehyde dehydrogenase (NAD+) activity"/>
    <property type="evidence" value="ECO:0007669"/>
    <property type="project" value="TreeGrafter"/>
</dbReference>
<dbReference type="PANTHER" id="PTHR48079:SF6">
    <property type="entry name" value="NAD(P)-BINDING DOMAIN-CONTAINING PROTEIN-RELATED"/>
    <property type="match status" value="1"/>
</dbReference>
<dbReference type="PANTHER" id="PTHR48079">
    <property type="entry name" value="PROTEIN YEEZ"/>
    <property type="match status" value="1"/>
</dbReference>
<protein>
    <recommendedName>
        <fullName evidence="1">NAD(P)-binding domain-containing protein</fullName>
    </recommendedName>
</protein>
<evidence type="ECO:0000313" key="3">
    <source>
        <dbReference type="Proteomes" id="UP000683000"/>
    </source>
</evidence>
<dbReference type="AlphaFoldDB" id="A0A8I2Z0C1"/>
<organism evidence="2 3">
    <name type="scientific">Boletus reticuloceps</name>
    <dbReference type="NCBI Taxonomy" id="495285"/>
    <lineage>
        <taxon>Eukaryota</taxon>
        <taxon>Fungi</taxon>
        <taxon>Dikarya</taxon>
        <taxon>Basidiomycota</taxon>
        <taxon>Agaricomycotina</taxon>
        <taxon>Agaricomycetes</taxon>
        <taxon>Agaricomycetidae</taxon>
        <taxon>Boletales</taxon>
        <taxon>Boletineae</taxon>
        <taxon>Boletaceae</taxon>
        <taxon>Boletoideae</taxon>
        <taxon>Boletus</taxon>
    </lineage>
</organism>
<dbReference type="InterPro" id="IPR016040">
    <property type="entry name" value="NAD(P)-bd_dom"/>
</dbReference>
<dbReference type="Proteomes" id="UP000683000">
    <property type="component" value="Unassembled WGS sequence"/>
</dbReference>
<accession>A0A8I2Z0C1</accession>
<dbReference type="InterPro" id="IPR051783">
    <property type="entry name" value="NAD(P)-dependent_oxidoreduct"/>
</dbReference>
<feature type="domain" description="NAD(P)-binding" evidence="1">
    <location>
        <begin position="61"/>
        <end position="145"/>
    </location>
</feature>
<evidence type="ECO:0000313" key="2">
    <source>
        <dbReference type="EMBL" id="KAG6379927.1"/>
    </source>
</evidence>
<dbReference type="InterPro" id="IPR036291">
    <property type="entry name" value="NAD(P)-bd_dom_sf"/>
</dbReference>
<dbReference type="SUPFAM" id="SSF51735">
    <property type="entry name" value="NAD(P)-binding Rossmann-fold domains"/>
    <property type="match status" value="1"/>
</dbReference>
<gene>
    <name evidence="2" type="ORF">JVT61DRAFT_10494</name>
</gene>
<keyword evidence="3" id="KW-1185">Reference proteome</keyword>
<dbReference type="Gene3D" id="3.40.50.720">
    <property type="entry name" value="NAD(P)-binding Rossmann-like Domain"/>
    <property type="match status" value="1"/>
</dbReference>
<dbReference type="OrthoDB" id="10262413at2759"/>
<dbReference type="EMBL" id="JAGFBS010000004">
    <property type="protein sequence ID" value="KAG6379927.1"/>
    <property type="molecule type" value="Genomic_DNA"/>
</dbReference>
<dbReference type="GO" id="GO:0005737">
    <property type="term" value="C:cytoplasm"/>
    <property type="evidence" value="ECO:0007669"/>
    <property type="project" value="TreeGrafter"/>
</dbReference>
<dbReference type="Pfam" id="PF13460">
    <property type="entry name" value="NAD_binding_10"/>
    <property type="match status" value="1"/>
</dbReference>
<sequence length="379" mass="41766">MKPILAYESNFAESPSDKINHVHTNITCIPIHIYRNASIFHAYPWSYSGLLPPHTIVSRSSGYIGGAVLERLLKHHTAPRSVITALVRNAAKAPMFASIGVKAVLGSLDDVALLEQQASESDVVFACADADHVRACEAILRGLKKRHETTGTVPILVHTSGTGVLIDNAKGMYAYDTIWDDMNPDQLETLPDTQFHRNVDLLVVAADKQGYARTHIVLPSTIYDFATGPLVTMGIQNPRSVQIPRLVSASMTRKRAGMVGLGLNKWPNVHIDDVADLYVVLYDAILDGRASHGRDGPIGEVLVELGVSSPDEEMPTSFDETDYARPENRSLLQLGTNSRCKAKRARALGWKPKYTTEDMLKSIRGEVEWQLKFKQQSSL</sequence>
<proteinExistence type="predicted"/>
<reference evidence="2" key="1">
    <citation type="submission" date="2021-03" db="EMBL/GenBank/DDBJ databases">
        <title>Evolutionary innovations through gain and loss of genes in the ectomycorrhizal Boletales.</title>
        <authorList>
            <person name="Wu G."/>
            <person name="Miyauchi S."/>
            <person name="Morin E."/>
            <person name="Yang Z.-L."/>
            <person name="Xu J."/>
            <person name="Martin F.M."/>
        </authorList>
    </citation>
    <scope>NUCLEOTIDE SEQUENCE</scope>
    <source>
        <strain evidence="2">BR01</strain>
    </source>
</reference>
<name>A0A8I2Z0C1_9AGAM</name>